<dbReference type="PANTHER" id="PTHR33744:SF1">
    <property type="entry name" value="DNA-BINDING TRANSCRIPTIONAL ACTIVATOR ADER"/>
    <property type="match status" value="1"/>
</dbReference>
<dbReference type="Gene3D" id="1.10.10.2840">
    <property type="entry name" value="PucR C-terminal helix-turn-helix domain"/>
    <property type="match status" value="1"/>
</dbReference>
<organism evidence="3 4">
    <name type="scientific">Streptomyces lusitanus</name>
    <dbReference type="NCBI Taxonomy" id="68232"/>
    <lineage>
        <taxon>Bacteria</taxon>
        <taxon>Bacillati</taxon>
        <taxon>Actinomycetota</taxon>
        <taxon>Actinomycetes</taxon>
        <taxon>Kitasatosporales</taxon>
        <taxon>Streptomycetaceae</taxon>
        <taxon>Streptomyces</taxon>
    </lineage>
</organism>
<dbReference type="InterPro" id="IPR012914">
    <property type="entry name" value="PucR_dom"/>
</dbReference>
<evidence type="ECO:0000259" key="2">
    <source>
        <dbReference type="Pfam" id="PF13556"/>
    </source>
</evidence>
<accession>A0ABU3JZC8</accession>
<proteinExistence type="predicted"/>
<sequence length="543" mass="57794">MSTAGTPPPTGITVQRALELPGLRGGLPEVVACAERLGRTVRWVHAGEVPHIASLLKGGELLLTTGYGLGTRPADQRAFVRTLAERGIAALVVELGPRFTRLPAALVDAARSAGLPLVQLHREVPFVTVTEEIHTEIVNGHYALLQRAEEVHRRCTEALLGGGGVPQVLEILAGFTGNPVFLETTDGRLLYAAGEGPEGAEPLQVWEGLRERQRDDPPAGTVLVDVPGGGPGSGGVRARLVLLPVRSAPQPVHRMAAERAAGVLALVLMQARQEEELAARGRGDFLTDLAEGRVGAEDAPAQARVLGFKPGPGPLLPVVMRLGDTLSPLNGGWAVLARAVGEELSSLGVPVLLGVRPVEGRVPLLLALRAEKDRPSVADRVAAALRAGVERAGMLRPGGRPPVVVVGPAGGWAAVPTGLRHAVETATAAQGLPERPWYDARRLDIDLLLWRLRDHPDLADFVDRAIGPVLAHDRRSRPALLPTLETYLAHAGRKAETARELHLNRQTLYNRLARIGELLGADLDDPQTVLTLSLALRARRHVP</sequence>
<name>A0ABU3JZC8_9ACTN</name>
<dbReference type="PANTHER" id="PTHR33744">
    <property type="entry name" value="CARBOHYDRATE DIACID REGULATOR"/>
    <property type="match status" value="1"/>
</dbReference>
<feature type="domain" description="PucR C-terminal helix-turn-helix" evidence="2">
    <location>
        <begin position="480"/>
        <end position="538"/>
    </location>
</feature>
<dbReference type="EMBL" id="JASKMA010000027">
    <property type="protein sequence ID" value="MDT6987318.1"/>
    <property type="molecule type" value="Genomic_DNA"/>
</dbReference>
<reference evidence="3 4" key="1">
    <citation type="submission" date="2023-05" db="EMBL/GenBank/DDBJ databases">
        <title>Streptomyces fuscus sp. nov., a brown-black pigment producing actinomyces isolated from dry sand of Sea duck farm.</title>
        <authorList>
            <person name="Xie J."/>
            <person name="Shen N."/>
        </authorList>
    </citation>
    <scope>NUCLEOTIDE SEQUENCE [LARGE SCALE GENOMIC DNA]</scope>
    <source>
        <strain evidence="3 4">CGMCC 4.1745</strain>
    </source>
</reference>
<gene>
    <name evidence="3" type="ORF">QNO04_28065</name>
</gene>
<comment type="caution">
    <text evidence="3">The sequence shown here is derived from an EMBL/GenBank/DDBJ whole genome shotgun (WGS) entry which is preliminary data.</text>
</comment>
<feature type="domain" description="Purine catabolism PurC-like" evidence="1">
    <location>
        <begin position="18"/>
        <end position="137"/>
    </location>
</feature>
<dbReference type="InterPro" id="IPR042070">
    <property type="entry name" value="PucR_C-HTH_sf"/>
</dbReference>
<evidence type="ECO:0000313" key="4">
    <source>
        <dbReference type="Proteomes" id="UP001249760"/>
    </source>
</evidence>
<dbReference type="InterPro" id="IPR051448">
    <property type="entry name" value="CdaR-like_regulators"/>
</dbReference>
<dbReference type="Pfam" id="PF07905">
    <property type="entry name" value="PucR"/>
    <property type="match status" value="1"/>
</dbReference>
<dbReference type="Proteomes" id="UP001249760">
    <property type="component" value="Unassembled WGS sequence"/>
</dbReference>
<protein>
    <submittedName>
        <fullName evidence="3">PucR family transcriptional regulator</fullName>
    </submittedName>
</protein>
<evidence type="ECO:0000313" key="3">
    <source>
        <dbReference type="EMBL" id="MDT6987318.1"/>
    </source>
</evidence>
<dbReference type="InterPro" id="IPR025736">
    <property type="entry name" value="PucR_C-HTH_dom"/>
</dbReference>
<keyword evidence="4" id="KW-1185">Reference proteome</keyword>
<evidence type="ECO:0000259" key="1">
    <source>
        <dbReference type="Pfam" id="PF07905"/>
    </source>
</evidence>
<dbReference type="RefSeq" id="WP_394313155.1">
    <property type="nucleotide sequence ID" value="NZ_JASKMA010000027.1"/>
</dbReference>
<dbReference type="Pfam" id="PF13556">
    <property type="entry name" value="HTH_30"/>
    <property type="match status" value="1"/>
</dbReference>